<sequence>MFDVGGQRSERRKWIQCFDDVRSVLFVAALSGYDMTLLEDPSVNRMEESLRLFRQISNTYFFRNISMILFLNKYDLFCDKILYSERHLKYYFHGFKGQNYDVEAAAQYIKVLFLSTDIHQERNIYPHLTTATDTSNVAIVFKAVMDIITFGNLRLVQLW</sequence>
<keyword evidence="1" id="KW-0479">Metal-binding</keyword>
<dbReference type="EMBL" id="JAODUP010000115">
    <property type="protein sequence ID" value="KAK2161518.1"/>
    <property type="molecule type" value="Genomic_DNA"/>
</dbReference>
<gene>
    <name evidence="7" type="ORF">LSH36_115g06036</name>
</gene>
<dbReference type="CDD" id="cd00066">
    <property type="entry name" value="G-alpha"/>
    <property type="match status" value="1"/>
</dbReference>
<organism evidence="7 8">
    <name type="scientific">Paralvinella palmiformis</name>
    <dbReference type="NCBI Taxonomy" id="53620"/>
    <lineage>
        <taxon>Eukaryota</taxon>
        <taxon>Metazoa</taxon>
        <taxon>Spiralia</taxon>
        <taxon>Lophotrochozoa</taxon>
        <taxon>Annelida</taxon>
        <taxon>Polychaeta</taxon>
        <taxon>Sedentaria</taxon>
        <taxon>Canalipalpata</taxon>
        <taxon>Terebellida</taxon>
        <taxon>Terebelliformia</taxon>
        <taxon>Alvinellidae</taxon>
        <taxon>Paralvinella</taxon>
    </lineage>
</organism>
<dbReference type="GO" id="GO:0005737">
    <property type="term" value="C:cytoplasm"/>
    <property type="evidence" value="ECO:0007669"/>
    <property type="project" value="TreeGrafter"/>
</dbReference>
<dbReference type="SUPFAM" id="SSF52540">
    <property type="entry name" value="P-loop containing nucleoside triphosphate hydrolases"/>
    <property type="match status" value="1"/>
</dbReference>
<dbReference type="GO" id="GO:0046872">
    <property type="term" value="F:metal ion binding"/>
    <property type="evidence" value="ECO:0007669"/>
    <property type="project" value="UniProtKB-KW"/>
</dbReference>
<dbReference type="SMART" id="SM00275">
    <property type="entry name" value="G_alpha"/>
    <property type="match status" value="1"/>
</dbReference>
<feature type="binding site" evidence="6">
    <location>
        <begin position="3"/>
        <end position="7"/>
    </location>
    <ligand>
        <name>GTP</name>
        <dbReference type="ChEBI" id="CHEBI:37565"/>
    </ligand>
</feature>
<evidence type="ECO:0000256" key="2">
    <source>
        <dbReference type="ARBA" id="ARBA00022741"/>
    </source>
</evidence>
<dbReference type="AlphaFoldDB" id="A0AAD9JZX3"/>
<dbReference type="PRINTS" id="PR00318">
    <property type="entry name" value="GPROTEINA"/>
</dbReference>
<evidence type="ECO:0000256" key="4">
    <source>
        <dbReference type="ARBA" id="ARBA00023134"/>
    </source>
</evidence>
<dbReference type="GO" id="GO:0005525">
    <property type="term" value="F:GTP binding"/>
    <property type="evidence" value="ECO:0007669"/>
    <property type="project" value="UniProtKB-KW"/>
</dbReference>
<reference evidence="7" key="1">
    <citation type="journal article" date="2023" name="Mol. Biol. Evol.">
        <title>Third-Generation Sequencing Reveals the Adaptive Role of the Epigenome in Three Deep-Sea Polychaetes.</title>
        <authorList>
            <person name="Perez M."/>
            <person name="Aroh O."/>
            <person name="Sun Y."/>
            <person name="Lan Y."/>
            <person name="Juniper S.K."/>
            <person name="Young C.R."/>
            <person name="Angers B."/>
            <person name="Qian P.Y."/>
        </authorList>
    </citation>
    <scope>NUCLEOTIDE SEQUENCE</scope>
    <source>
        <strain evidence="7">P08H-3</strain>
    </source>
</reference>
<proteinExistence type="predicted"/>
<evidence type="ECO:0008006" key="9">
    <source>
        <dbReference type="Google" id="ProtNLM"/>
    </source>
</evidence>
<dbReference type="InterPro" id="IPR027417">
    <property type="entry name" value="P-loop_NTPase"/>
</dbReference>
<evidence type="ECO:0000256" key="1">
    <source>
        <dbReference type="ARBA" id="ARBA00022723"/>
    </source>
</evidence>
<dbReference type="PANTHER" id="PTHR10218:SF231">
    <property type="entry name" value="GUANINE NUCLEOTIDE BINDING PROTEIN (G PROTEIN) ALPHA V1"/>
    <property type="match status" value="1"/>
</dbReference>
<keyword evidence="5" id="KW-0807">Transducer</keyword>
<dbReference type="FunFam" id="3.40.50.300:FF:002307">
    <property type="entry name" value="Guanine nucleotide-binding protein G(k) subunit alpha"/>
    <property type="match status" value="1"/>
</dbReference>
<dbReference type="Proteomes" id="UP001208570">
    <property type="component" value="Unassembled WGS sequence"/>
</dbReference>
<accession>A0AAD9JZX3</accession>
<evidence type="ECO:0000313" key="8">
    <source>
        <dbReference type="Proteomes" id="UP001208570"/>
    </source>
</evidence>
<comment type="caution">
    <text evidence="7">The sequence shown here is derived from an EMBL/GenBank/DDBJ whole genome shotgun (WGS) entry which is preliminary data.</text>
</comment>
<dbReference type="PANTHER" id="PTHR10218">
    <property type="entry name" value="GTP-BINDING PROTEIN ALPHA SUBUNIT"/>
    <property type="match status" value="1"/>
</dbReference>
<feature type="binding site" evidence="6">
    <location>
        <position position="131"/>
    </location>
    <ligand>
        <name>GTP</name>
        <dbReference type="ChEBI" id="CHEBI:37565"/>
    </ligand>
</feature>
<evidence type="ECO:0000256" key="5">
    <source>
        <dbReference type="ARBA" id="ARBA00023224"/>
    </source>
</evidence>
<keyword evidence="2 6" id="KW-0547">Nucleotide-binding</keyword>
<dbReference type="GO" id="GO:0005834">
    <property type="term" value="C:heterotrimeric G-protein complex"/>
    <property type="evidence" value="ECO:0007669"/>
    <property type="project" value="TreeGrafter"/>
</dbReference>
<evidence type="ECO:0000313" key="7">
    <source>
        <dbReference type="EMBL" id="KAK2161518.1"/>
    </source>
</evidence>
<dbReference type="GO" id="GO:0031683">
    <property type="term" value="F:G-protein beta/gamma-subunit complex binding"/>
    <property type="evidence" value="ECO:0007669"/>
    <property type="project" value="InterPro"/>
</dbReference>
<dbReference type="PROSITE" id="PS51882">
    <property type="entry name" value="G_ALPHA"/>
    <property type="match status" value="1"/>
</dbReference>
<protein>
    <recommendedName>
        <fullName evidence="9">G protein alpha subunit</fullName>
    </recommendedName>
</protein>
<name>A0AAD9JZX3_9ANNE</name>
<dbReference type="Gene3D" id="3.40.50.300">
    <property type="entry name" value="P-loop containing nucleotide triphosphate hydrolases"/>
    <property type="match status" value="1"/>
</dbReference>
<dbReference type="GO" id="GO:0001664">
    <property type="term" value="F:G protein-coupled receptor binding"/>
    <property type="evidence" value="ECO:0007669"/>
    <property type="project" value="TreeGrafter"/>
</dbReference>
<evidence type="ECO:0000256" key="3">
    <source>
        <dbReference type="ARBA" id="ARBA00022842"/>
    </source>
</evidence>
<keyword evidence="4 6" id="KW-0342">GTP-binding</keyword>
<feature type="binding site" evidence="6">
    <location>
        <begin position="72"/>
        <end position="75"/>
    </location>
    <ligand>
        <name>GTP</name>
        <dbReference type="ChEBI" id="CHEBI:37565"/>
    </ligand>
</feature>
<dbReference type="GO" id="GO:0003924">
    <property type="term" value="F:GTPase activity"/>
    <property type="evidence" value="ECO:0007669"/>
    <property type="project" value="InterPro"/>
</dbReference>
<dbReference type="GO" id="GO:0007188">
    <property type="term" value="P:adenylate cyclase-modulating G protein-coupled receptor signaling pathway"/>
    <property type="evidence" value="ECO:0007669"/>
    <property type="project" value="TreeGrafter"/>
</dbReference>
<evidence type="ECO:0000256" key="6">
    <source>
        <dbReference type="PIRSR" id="PIRSR601019-1"/>
    </source>
</evidence>
<dbReference type="Pfam" id="PF00503">
    <property type="entry name" value="G-alpha"/>
    <property type="match status" value="1"/>
</dbReference>
<dbReference type="InterPro" id="IPR001019">
    <property type="entry name" value="Gprotein_alpha_su"/>
</dbReference>
<keyword evidence="8" id="KW-1185">Reference proteome</keyword>
<keyword evidence="3" id="KW-0460">Magnesium</keyword>